<dbReference type="GO" id="GO:0010467">
    <property type="term" value="P:gene expression"/>
    <property type="evidence" value="ECO:0007669"/>
    <property type="project" value="UniProtKB-ARBA"/>
</dbReference>
<organism evidence="16 17">
    <name type="scientific">Stegodyphus mimosarum</name>
    <name type="common">African social velvet spider</name>
    <dbReference type="NCBI Taxonomy" id="407821"/>
    <lineage>
        <taxon>Eukaryota</taxon>
        <taxon>Metazoa</taxon>
        <taxon>Ecdysozoa</taxon>
        <taxon>Arthropoda</taxon>
        <taxon>Chelicerata</taxon>
        <taxon>Arachnida</taxon>
        <taxon>Araneae</taxon>
        <taxon>Araneomorphae</taxon>
        <taxon>Entelegynae</taxon>
        <taxon>Eresoidea</taxon>
        <taxon>Eresidae</taxon>
        <taxon>Stegodyphus</taxon>
    </lineage>
</organism>
<dbReference type="GO" id="GO:0006402">
    <property type="term" value="P:mRNA catabolic process"/>
    <property type="evidence" value="ECO:0007669"/>
    <property type="project" value="TreeGrafter"/>
</dbReference>
<dbReference type="Pfam" id="PF17216">
    <property type="entry name" value="Rrp44_CSD1"/>
    <property type="match status" value="1"/>
</dbReference>
<dbReference type="Proteomes" id="UP000054359">
    <property type="component" value="Unassembled WGS sequence"/>
</dbReference>
<dbReference type="Pfam" id="PF17849">
    <property type="entry name" value="OB_Dis3"/>
    <property type="match status" value="1"/>
</dbReference>
<dbReference type="GO" id="GO:0008859">
    <property type="term" value="F:exoribonuclease II activity"/>
    <property type="evidence" value="ECO:0007669"/>
    <property type="project" value="UniProtKB-EC"/>
</dbReference>
<proteinExistence type="inferred from homology"/>
<dbReference type="SMART" id="SM00955">
    <property type="entry name" value="RNB"/>
    <property type="match status" value="1"/>
</dbReference>
<comment type="similarity">
    <text evidence="4 14">Belongs to the RNR ribonuclease family.</text>
</comment>
<dbReference type="Pfam" id="PF17215">
    <property type="entry name" value="Rrp44_S1"/>
    <property type="match status" value="1"/>
</dbReference>
<comment type="catalytic activity">
    <reaction evidence="1">
        <text>Exonucleolytic cleavage in the 3'- to 5'-direction to yield nucleoside 5'-phosphates.</text>
        <dbReference type="EC" id="3.1.13.1"/>
    </reaction>
</comment>
<keyword evidence="7" id="KW-0963">Cytoplasm</keyword>
<dbReference type="EMBL" id="KK119221">
    <property type="protein sequence ID" value="KFM75107.1"/>
    <property type="molecule type" value="Genomic_DNA"/>
</dbReference>
<evidence type="ECO:0000256" key="9">
    <source>
        <dbReference type="ARBA" id="ARBA00022801"/>
    </source>
</evidence>
<reference evidence="16 17" key="1">
    <citation type="submission" date="2013-11" db="EMBL/GenBank/DDBJ databases">
        <title>Genome sequencing of Stegodyphus mimosarum.</title>
        <authorList>
            <person name="Bechsgaard J."/>
        </authorList>
    </citation>
    <scope>NUCLEOTIDE SEQUENCE [LARGE SCALE GENOMIC DNA]</scope>
</reference>
<evidence type="ECO:0000256" key="2">
    <source>
        <dbReference type="ARBA" id="ARBA00001946"/>
    </source>
</evidence>
<dbReference type="Gene3D" id="2.40.50.690">
    <property type="match status" value="1"/>
</dbReference>
<dbReference type="InterPro" id="IPR041505">
    <property type="entry name" value="Dis3_CSD2"/>
</dbReference>
<dbReference type="Gene3D" id="2.40.50.700">
    <property type="match status" value="1"/>
</dbReference>
<dbReference type="GO" id="GO:0003723">
    <property type="term" value="F:RNA binding"/>
    <property type="evidence" value="ECO:0007669"/>
    <property type="project" value="UniProtKB-KW"/>
</dbReference>
<dbReference type="STRING" id="407821.A0A087UCL8"/>
<accession>A0A087UCL8</accession>
<dbReference type="FunFam" id="2.40.50.700:FF:000004">
    <property type="entry name" value="Exosome complex exonuclease RRP44 homolog A"/>
    <property type="match status" value="1"/>
</dbReference>
<evidence type="ECO:0000256" key="3">
    <source>
        <dbReference type="ARBA" id="ARBA00004496"/>
    </source>
</evidence>
<name>A0A087UCL8_STEMI</name>
<dbReference type="EC" id="3.1.13.1" evidence="5"/>
<dbReference type="InterPro" id="IPR050180">
    <property type="entry name" value="RNR_Ribonuclease"/>
</dbReference>
<dbReference type="GO" id="GO:0016075">
    <property type="term" value="P:rRNA catabolic process"/>
    <property type="evidence" value="ECO:0007669"/>
    <property type="project" value="TreeGrafter"/>
</dbReference>
<evidence type="ECO:0000256" key="1">
    <source>
        <dbReference type="ARBA" id="ARBA00001849"/>
    </source>
</evidence>
<dbReference type="FunFam" id="3.40.50.1010:FF:000021">
    <property type="entry name" value="DIS3-like exonuclease 1 isoform X1"/>
    <property type="match status" value="1"/>
</dbReference>
<sequence length="1031" mass="117382">MLTKTLKRVKLRGRIDTLVREQYLRDDLPCHSPVCGSCTSIQTQIPKSMQLEKDATHYVIPCLDVVTKYLEILELQDIKGIILLQSIASKVMQSYGRHFYDRVLNLCKDIRRGSIVFLNEICKDAYVPRLTSESLDEWIMKCCIKAAEYYADHLKRAIPIILVSENAEEYQSVIKHDAVKICSLKEYLETMWPGLDSALQLYESFTCALSAGSVKDLSKSYENYLPTEILEAGIKAGRFYKGYLRVNKHNALQEAFVTSSKSFIKDSGDIFICGMIDRNRAIHGDEVVVEMLPEQQWKSRSLHLVDNPYDAKENGVDVELAKSQAIPTGKIVGILDRRWRNYIATLPEEEESNSSSRKNERILVIPYDYRIPKIRIVTKQAEGIRNRRIVVRIDNWDKESQYPNGHLVQTLGEIGELETEIQCLLIEHDIFVGEFAQNLILELPSVSEVKPWKPDESEIKTRRDLRSSHLIFSIDPKGCEDVDDALSIKELPNGMLELGVHIADVTYFVQPLSSTDLEARSRSTSVYLPDRRYDMLPQVLSGNLCSLLGNVDRYAVSVLWELDSKCNVQNVWYGRTVINSRYKLCYEAAQDILFGATAEEMISEIPELQGLNKCDLNFRFQELSEALSKLYQIANIIRQSRLSEGGLELNSINMKFEIDHSFAAVITDVKSSKELAVHKTVAECMIFANHWVAKKISEAFPHHAVLRRHPNPREADLLEVQKLASSKGFTLNIHSNKELAASLEKAVNVNDPTFNQILRILTTQAMNQAVYFCTGNISSSEFYHYGLGLDKYTHFTSPIRRYADILVHRQLLAEAENSEANVKFDAGEMTDLCNHMNIKHRAAQDLEKAAQQIYLAYFFEDYSRQNSSPCLVDAIIYSLLTNGMLVFIPKYGIKGAVSLCNKDKKVAVVKEGVEWLEGQLTIKNSYLTVEASGMIQKYSIFDHVTLSVRVQKSRAHQHKIILDLVRNEPYASDLITLPDENIEMLPIKSETGSEEITKNVNENLLLPEAKTFNLYDFLENLRALTLIDYND</sequence>
<dbReference type="InterPro" id="IPR033770">
    <property type="entry name" value="RRP44_S1"/>
</dbReference>
<dbReference type="OMA" id="VIRIDGW"/>
<dbReference type="PROSITE" id="PS01175">
    <property type="entry name" value="RIBONUCLEASE_II"/>
    <property type="match status" value="1"/>
</dbReference>
<dbReference type="Pfam" id="PF00773">
    <property type="entry name" value="RNB"/>
    <property type="match status" value="1"/>
</dbReference>
<keyword evidence="11 16" id="KW-0269">Exonuclease</keyword>
<evidence type="ECO:0000256" key="13">
    <source>
        <dbReference type="ARBA" id="ARBA00022884"/>
    </source>
</evidence>
<comment type="cofactor">
    <cofactor evidence="2">
        <name>Mg(2+)</name>
        <dbReference type="ChEBI" id="CHEBI:18420"/>
    </cofactor>
</comment>
<keyword evidence="10" id="KW-0271">Exosome</keyword>
<dbReference type="PANTHER" id="PTHR23355">
    <property type="entry name" value="RIBONUCLEASE"/>
    <property type="match status" value="1"/>
</dbReference>
<dbReference type="Gene3D" id="3.40.50.1010">
    <property type="entry name" value="5'-nuclease"/>
    <property type="match status" value="1"/>
</dbReference>
<evidence type="ECO:0000259" key="15">
    <source>
        <dbReference type="SMART" id="SM00955"/>
    </source>
</evidence>
<feature type="domain" description="RNB" evidence="15">
    <location>
        <begin position="462"/>
        <end position="817"/>
    </location>
</feature>
<evidence type="ECO:0000256" key="14">
    <source>
        <dbReference type="RuleBase" id="RU003901"/>
    </source>
</evidence>
<evidence type="ECO:0000313" key="17">
    <source>
        <dbReference type="Proteomes" id="UP000054359"/>
    </source>
</evidence>
<evidence type="ECO:0000256" key="7">
    <source>
        <dbReference type="ARBA" id="ARBA00022490"/>
    </source>
</evidence>
<gene>
    <name evidence="16" type="ORF">X975_11503</name>
</gene>
<keyword evidence="17" id="KW-1185">Reference proteome</keyword>
<evidence type="ECO:0000256" key="12">
    <source>
        <dbReference type="ARBA" id="ARBA00022842"/>
    </source>
</evidence>
<dbReference type="CDD" id="cd09862">
    <property type="entry name" value="PIN_Rrp44-like"/>
    <property type="match status" value="1"/>
</dbReference>
<feature type="non-terminal residue" evidence="16">
    <location>
        <position position="1031"/>
    </location>
</feature>
<evidence type="ECO:0000256" key="4">
    <source>
        <dbReference type="ARBA" id="ARBA00005785"/>
    </source>
</evidence>
<dbReference type="GO" id="GO:0000177">
    <property type="term" value="C:cytoplasmic exosome (RNase complex)"/>
    <property type="evidence" value="ECO:0007669"/>
    <property type="project" value="TreeGrafter"/>
</dbReference>
<keyword evidence="9" id="KW-0378">Hydrolase</keyword>
<evidence type="ECO:0000256" key="8">
    <source>
        <dbReference type="ARBA" id="ARBA00022722"/>
    </source>
</evidence>
<evidence type="ECO:0000256" key="11">
    <source>
        <dbReference type="ARBA" id="ARBA00022839"/>
    </source>
</evidence>
<comment type="subcellular location">
    <subcellularLocation>
        <location evidence="3">Cytoplasm</location>
    </subcellularLocation>
</comment>
<keyword evidence="12" id="KW-0460">Magnesium</keyword>
<dbReference type="InterPro" id="IPR012340">
    <property type="entry name" value="NA-bd_OB-fold"/>
</dbReference>
<evidence type="ECO:0000256" key="6">
    <source>
        <dbReference type="ARBA" id="ARBA00016366"/>
    </source>
</evidence>
<keyword evidence="13" id="KW-0694">RNA-binding</keyword>
<dbReference type="InterPro" id="IPR022966">
    <property type="entry name" value="RNase_II/R_CS"/>
</dbReference>
<dbReference type="GO" id="GO:0019899">
    <property type="term" value="F:enzyme binding"/>
    <property type="evidence" value="ECO:0007669"/>
    <property type="project" value="UniProtKB-ARBA"/>
</dbReference>
<keyword evidence="8" id="KW-0540">Nuclease</keyword>
<dbReference type="SUPFAM" id="SSF50249">
    <property type="entry name" value="Nucleic acid-binding proteins"/>
    <property type="match status" value="2"/>
</dbReference>
<dbReference type="OrthoDB" id="372421at2759"/>
<evidence type="ECO:0000256" key="5">
    <source>
        <dbReference type="ARBA" id="ARBA00012163"/>
    </source>
</evidence>
<protein>
    <recommendedName>
        <fullName evidence="6">DIS3-like exonuclease 1</fullName>
        <ecNumber evidence="5">3.1.13.1</ecNumber>
    </recommendedName>
</protein>
<dbReference type="InterPro" id="IPR033771">
    <property type="entry name" value="Rrp44_CSD1"/>
</dbReference>
<dbReference type="InterPro" id="IPR001900">
    <property type="entry name" value="RNase_II/R"/>
</dbReference>
<dbReference type="PANTHER" id="PTHR23355:SF30">
    <property type="entry name" value="DIS3-LIKE EXONUCLEASE 1"/>
    <property type="match status" value="1"/>
</dbReference>
<dbReference type="AlphaFoldDB" id="A0A087UCL8"/>
<evidence type="ECO:0000256" key="10">
    <source>
        <dbReference type="ARBA" id="ARBA00022835"/>
    </source>
</evidence>
<evidence type="ECO:0000313" key="16">
    <source>
        <dbReference type="EMBL" id="KFM75107.1"/>
    </source>
</evidence>
<dbReference type="Gene3D" id="2.40.50.140">
    <property type="entry name" value="Nucleic acid-binding proteins"/>
    <property type="match status" value="1"/>
</dbReference>